<feature type="transmembrane region" description="Helical" evidence="8">
    <location>
        <begin position="218"/>
        <end position="235"/>
    </location>
</feature>
<sequence>MPIHKRSAALGFIFVTLLIDTIGFGLVIPIFPKLIQELKHCDLSKASQYAGWLFFLYAAIQFVFAPVLGNLSDHFGRRPILLFSLLGFGLDYTFQGFAPTLGWLFVGRAIAGITGASFTTASAYIADISTPENRAQNFGLIGVAFGVGFILGPAIGGLLSGWGLRVPFFVAAGFSLLNTVFGFFILPESLPKGKRRPFDIARANPLGSVLSLGRYPSLWGLFGSLVFLYLAAYSVQSTWPYFNMEKFQWTSKQVGYSLTVVGIVTAVVQGLLIRKTIPLLGPQKSIYTGLFLYTTGLVLFAFAPQGWMMYIFLIPYCLGGIAGPALQSTLSGHVPADEQGELQGMITSIMSLSAVFGPIMMTGLFAYFTRPHGFLYFPGAPFLAGAIFMLCSIVIAYLTLRGEPAGTTPAQKPA</sequence>
<dbReference type="OrthoDB" id="9793283at2"/>
<dbReference type="GO" id="GO:0016020">
    <property type="term" value="C:membrane"/>
    <property type="evidence" value="ECO:0007669"/>
    <property type="project" value="UniProtKB-SubCell"/>
</dbReference>
<reference evidence="10 11" key="1">
    <citation type="submission" date="2019-03" db="EMBL/GenBank/DDBJ databases">
        <title>Genomic Encyclopedia of Type Strains, Phase IV (KMG-IV): sequencing the most valuable type-strain genomes for metagenomic binning, comparative biology and taxonomic classification.</title>
        <authorList>
            <person name="Goeker M."/>
        </authorList>
    </citation>
    <scope>NUCLEOTIDE SEQUENCE [LARGE SCALE GENOMIC DNA]</scope>
    <source>
        <strain evidence="10 11">DSM 100059</strain>
    </source>
</reference>
<feature type="transmembrane region" description="Helical" evidence="8">
    <location>
        <begin position="285"/>
        <end position="303"/>
    </location>
</feature>
<dbReference type="PRINTS" id="PR01035">
    <property type="entry name" value="TCRTETA"/>
</dbReference>
<comment type="caution">
    <text evidence="10">The sequence shown here is derived from an EMBL/GenBank/DDBJ whole genome shotgun (WGS) entry which is preliminary data.</text>
</comment>
<dbReference type="PROSITE" id="PS00216">
    <property type="entry name" value="SUGAR_TRANSPORT_1"/>
    <property type="match status" value="1"/>
</dbReference>
<evidence type="ECO:0000256" key="5">
    <source>
        <dbReference type="ARBA" id="ARBA00022692"/>
    </source>
</evidence>
<dbReference type="Pfam" id="PF07690">
    <property type="entry name" value="MFS_1"/>
    <property type="match status" value="1"/>
</dbReference>
<gene>
    <name evidence="10" type="ORF">EDB95_2019</name>
</gene>
<evidence type="ECO:0000256" key="6">
    <source>
        <dbReference type="ARBA" id="ARBA00022989"/>
    </source>
</evidence>
<evidence type="ECO:0000256" key="4">
    <source>
        <dbReference type="ARBA" id="ARBA00022448"/>
    </source>
</evidence>
<keyword evidence="6 8" id="KW-1133">Transmembrane helix</keyword>
<evidence type="ECO:0000256" key="3">
    <source>
        <dbReference type="ARBA" id="ARBA00007520"/>
    </source>
</evidence>
<dbReference type="InterPro" id="IPR001958">
    <property type="entry name" value="Tet-R_TetA/multi-R_MdtG-like"/>
</dbReference>
<keyword evidence="4" id="KW-0813">Transport</keyword>
<dbReference type="Gene3D" id="1.20.1250.20">
    <property type="entry name" value="MFS general substrate transporter like domains"/>
    <property type="match status" value="1"/>
</dbReference>
<proteinExistence type="inferred from homology"/>
<feature type="transmembrane region" description="Helical" evidence="8">
    <location>
        <begin position="104"/>
        <end position="126"/>
    </location>
</feature>
<evidence type="ECO:0000259" key="9">
    <source>
        <dbReference type="PROSITE" id="PS50850"/>
    </source>
</evidence>
<dbReference type="CDD" id="cd17388">
    <property type="entry name" value="MFS_TetA"/>
    <property type="match status" value="1"/>
</dbReference>
<dbReference type="InterPro" id="IPR020846">
    <property type="entry name" value="MFS_dom"/>
</dbReference>
<evidence type="ECO:0000313" key="11">
    <source>
        <dbReference type="Proteomes" id="UP000294498"/>
    </source>
</evidence>
<organism evidence="10 11">
    <name type="scientific">Dinghuibacter silviterrae</name>
    <dbReference type="NCBI Taxonomy" id="1539049"/>
    <lineage>
        <taxon>Bacteria</taxon>
        <taxon>Pseudomonadati</taxon>
        <taxon>Bacteroidota</taxon>
        <taxon>Chitinophagia</taxon>
        <taxon>Chitinophagales</taxon>
        <taxon>Chitinophagaceae</taxon>
        <taxon>Dinghuibacter</taxon>
    </lineage>
</organism>
<feature type="transmembrane region" description="Helical" evidence="8">
    <location>
        <begin position="255"/>
        <end position="273"/>
    </location>
</feature>
<protein>
    <submittedName>
        <fullName evidence="10">DHA1 family tetracycline resistance protein-like MFS transporter</fullName>
    </submittedName>
</protein>
<feature type="transmembrane region" description="Helical" evidence="8">
    <location>
        <begin position="80"/>
        <end position="98"/>
    </location>
</feature>
<dbReference type="PANTHER" id="PTHR23504">
    <property type="entry name" value="MAJOR FACILITATOR SUPERFAMILY DOMAIN-CONTAINING PROTEIN 10"/>
    <property type="match status" value="1"/>
</dbReference>
<feature type="transmembrane region" description="Helical" evidence="8">
    <location>
        <begin position="374"/>
        <end position="398"/>
    </location>
</feature>
<evidence type="ECO:0000313" key="10">
    <source>
        <dbReference type="EMBL" id="TDX00988.1"/>
    </source>
</evidence>
<dbReference type="PROSITE" id="PS50850">
    <property type="entry name" value="MFS"/>
    <property type="match status" value="1"/>
</dbReference>
<evidence type="ECO:0000256" key="1">
    <source>
        <dbReference type="ARBA" id="ARBA00003279"/>
    </source>
</evidence>
<dbReference type="Proteomes" id="UP000294498">
    <property type="component" value="Unassembled WGS sequence"/>
</dbReference>
<comment type="subcellular location">
    <subcellularLocation>
        <location evidence="2">Membrane</location>
        <topology evidence="2">Multi-pass membrane protein</topology>
    </subcellularLocation>
</comment>
<feature type="transmembrane region" description="Helical" evidence="8">
    <location>
        <begin position="138"/>
        <end position="160"/>
    </location>
</feature>
<feature type="transmembrane region" description="Helical" evidence="8">
    <location>
        <begin position="49"/>
        <end position="68"/>
    </location>
</feature>
<keyword evidence="7 8" id="KW-0472">Membrane</keyword>
<feature type="domain" description="Major facilitator superfamily (MFS) profile" evidence="9">
    <location>
        <begin position="9"/>
        <end position="404"/>
    </location>
</feature>
<dbReference type="InterPro" id="IPR005829">
    <property type="entry name" value="Sugar_transporter_CS"/>
</dbReference>
<dbReference type="SUPFAM" id="SSF103473">
    <property type="entry name" value="MFS general substrate transporter"/>
    <property type="match status" value="1"/>
</dbReference>
<dbReference type="PANTHER" id="PTHR23504:SF15">
    <property type="entry name" value="MAJOR FACILITATOR SUPERFAMILY (MFS) PROFILE DOMAIN-CONTAINING PROTEIN"/>
    <property type="match status" value="1"/>
</dbReference>
<feature type="transmembrane region" description="Helical" evidence="8">
    <location>
        <begin position="346"/>
        <end position="368"/>
    </location>
</feature>
<keyword evidence="5 8" id="KW-0812">Transmembrane</keyword>
<dbReference type="RefSeq" id="WP_133993158.1">
    <property type="nucleotide sequence ID" value="NZ_SODV01000001.1"/>
</dbReference>
<accession>A0A4R8DSY0</accession>
<dbReference type="AlphaFoldDB" id="A0A4R8DSY0"/>
<feature type="transmembrane region" description="Helical" evidence="8">
    <location>
        <begin position="166"/>
        <end position="186"/>
    </location>
</feature>
<comment type="function">
    <text evidence="1">Resistance to tetracycline by an active tetracycline efflux. This is an energy-dependent process that decreases the accumulation of the antibiotic in whole cells. This protein functions as a metal-tetracycline/H(+) antiporter.</text>
</comment>
<keyword evidence="11" id="KW-1185">Reference proteome</keyword>
<comment type="similarity">
    <text evidence="3">Belongs to the major facilitator superfamily. TCR/Tet family.</text>
</comment>
<dbReference type="EMBL" id="SODV01000001">
    <property type="protein sequence ID" value="TDX00988.1"/>
    <property type="molecule type" value="Genomic_DNA"/>
</dbReference>
<evidence type="ECO:0000256" key="7">
    <source>
        <dbReference type="ARBA" id="ARBA00023136"/>
    </source>
</evidence>
<evidence type="ECO:0000256" key="8">
    <source>
        <dbReference type="SAM" id="Phobius"/>
    </source>
</evidence>
<dbReference type="InterPro" id="IPR011701">
    <property type="entry name" value="MFS"/>
</dbReference>
<dbReference type="GO" id="GO:0022857">
    <property type="term" value="F:transmembrane transporter activity"/>
    <property type="evidence" value="ECO:0007669"/>
    <property type="project" value="InterPro"/>
</dbReference>
<name>A0A4R8DSY0_9BACT</name>
<evidence type="ECO:0000256" key="2">
    <source>
        <dbReference type="ARBA" id="ARBA00004141"/>
    </source>
</evidence>
<dbReference type="InterPro" id="IPR036259">
    <property type="entry name" value="MFS_trans_sf"/>
</dbReference>